<keyword evidence="7" id="KW-1185">Reference proteome</keyword>
<name>A0ABT0WBL5_9BACI</name>
<protein>
    <submittedName>
        <fullName evidence="6">Nitrite reductase large subunit NirB</fullName>
    </submittedName>
</protein>
<organism evidence="6 7">
    <name type="scientific">Neobacillus pocheonensis</name>
    <dbReference type="NCBI Taxonomy" id="363869"/>
    <lineage>
        <taxon>Bacteria</taxon>
        <taxon>Bacillati</taxon>
        <taxon>Bacillota</taxon>
        <taxon>Bacilli</taxon>
        <taxon>Bacillales</taxon>
        <taxon>Bacillaceae</taxon>
        <taxon>Neobacillus</taxon>
    </lineage>
</organism>
<feature type="domain" description="FAD/NAD(P)-binding" evidence="4">
    <location>
        <begin position="5"/>
        <end position="282"/>
    </location>
</feature>
<evidence type="ECO:0000256" key="1">
    <source>
        <dbReference type="ARBA" id="ARBA00001974"/>
    </source>
</evidence>
<dbReference type="InterPro" id="IPR012744">
    <property type="entry name" value="Nitri_red_NirB"/>
</dbReference>
<dbReference type="InterPro" id="IPR041575">
    <property type="entry name" value="Rubredoxin_C"/>
</dbReference>
<evidence type="ECO:0000313" key="7">
    <source>
        <dbReference type="Proteomes" id="UP001523262"/>
    </source>
</evidence>
<dbReference type="SUPFAM" id="SSF51905">
    <property type="entry name" value="FAD/NAD(P)-binding domain"/>
    <property type="match status" value="1"/>
</dbReference>
<evidence type="ECO:0000256" key="2">
    <source>
        <dbReference type="ARBA" id="ARBA00022630"/>
    </source>
</evidence>
<evidence type="ECO:0000259" key="4">
    <source>
        <dbReference type="Pfam" id="PF07992"/>
    </source>
</evidence>
<dbReference type="InterPro" id="IPR050260">
    <property type="entry name" value="FAD-bd_OxRdtase"/>
</dbReference>
<dbReference type="InterPro" id="IPR023753">
    <property type="entry name" value="FAD/NAD-binding_dom"/>
</dbReference>
<dbReference type="Pfam" id="PF18267">
    <property type="entry name" value="Rubredoxin_C"/>
    <property type="match status" value="1"/>
</dbReference>
<dbReference type="InterPro" id="IPR036188">
    <property type="entry name" value="FAD/NAD-bd_sf"/>
</dbReference>
<dbReference type="Gene3D" id="3.30.390.30">
    <property type="match status" value="1"/>
</dbReference>
<feature type="domain" description="NADH-rubredoxin oxidoreductase C-terminal" evidence="5">
    <location>
        <begin position="317"/>
        <end position="384"/>
    </location>
</feature>
<dbReference type="PANTHER" id="PTHR43429:SF3">
    <property type="entry name" value="NITRITE REDUCTASE [NAD(P)H]"/>
    <property type="match status" value="1"/>
</dbReference>
<evidence type="ECO:0000313" key="6">
    <source>
        <dbReference type="EMBL" id="MCM2532988.1"/>
    </source>
</evidence>
<gene>
    <name evidence="6" type="primary">nirB</name>
    <name evidence="6" type="ORF">NDK43_12065</name>
</gene>
<dbReference type="PRINTS" id="PR00368">
    <property type="entry name" value="FADPNR"/>
</dbReference>
<sequence length="434" mass="48131">MDMKKLVVIGNGMAGVRCVEEILKHDPNAFEITIFGSEPHGNYNRILLSTVLQGGTSFKEITINDRDWYDKHHIQLFSGETVITIDKEIQVLKTDRNREVSYDQLILATGSVPFLLPLPGADKEGVISFRTIEDCQKMMESSKHYKKATVIGGGLLGLEAARGLLNLGMEVSVVHIASFLMERQLDETAAKMLQTELEKQGMRFLLEKQTEEIIGTNRVEGLRFKDGTEVEADLVVMAVGVRPNVQLAKESGIDTNRAILVNDYLETSVRNIYAVGECVEHRGTVYGLVKPLYEQGKVLAKRICGLDCKGYEGSVLSTQLKISGVDVFSVGRFDEGETAKSIKIYDDLDGVYKKIVFEDHNMIGAVLFGDTRDGTRLLEMILKERDMSEVEKVTLFHSPNAGESSVATMASSEMICNCNGVTKGPSSRQFKRTD</sequence>
<dbReference type="NCBIfam" id="TIGR02374">
    <property type="entry name" value="nitri_red_nirB"/>
    <property type="match status" value="1"/>
</dbReference>
<dbReference type="PRINTS" id="PR00411">
    <property type="entry name" value="PNDRDTASEI"/>
</dbReference>
<keyword evidence="3" id="KW-0274">FAD</keyword>
<comment type="cofactor">
    <cofactor evidence="1">
        <name>FAD</name>
        <dbReference type="ChEBI" id="CHEBI:57692"/>
    </cofactor>
</comment>
<dbReference type="PANTHER" id="PTHR43429">
    <property type="entry name" value="PYRIDINE NUCLEOTIDE-DISULFIDE OXIDOREDUCTASE DOMAIN-CONTAINING"/>
    <property type="match status" value="1"/>
</dbReference>
<evidence type="ECO:0000259" key="5">
    <source>
        <dbReference type="Pfam" id="PF18267"/>
    </source>
</evidence>
<evidence type="ECO:0000256" key="3">
    <source>
        <dbReference type="ARBA" id="ARBA00022827"/>
    </source>
</evidence>
<proteinExistence type="predicted"/>
<dbReference type="Proteomes" id="UP001523262">
    <property type="component" value="Unassembled WGS sequence"/>
</dbReference>
<dbReference type="InterPro" id="IPR016156">
    <property type="entry name" value="FAD/NAD-linked_Rdtase_dimer_sf"/>
</dbReference>
<dbReference type="Gene3D" id="3.50.50.60">
    <property type="entry name" value="FAD/NAD(P)-binding domain"/>
    <property type="match status" value="2"/>
</dbReference>
<keyword evidence="2" id="KW-0285">Flavoprotein</keyword>
<reference evidence="6 7" key="1">
    <citation type="submission" date="2022-06" db="EMBL/GenBank/DDBJ databases">
        <authorList>
            <person name="Jeon C.O."/>
        </authorList>
    </citation>
    <scope>NUCLEOTIDE SEQUENCE [LARGE SCALE GENOMIC DNA]</scope>
    <source>
        <strain evidence="6 7">KCTC 13943</strain>
    </source>
</reference>
<accession>A0ABT0WBL5</accession>
<dbReference type="EMBL" id="JAMQCR010000001">
    <property type="protein sequence ID" value="MCM2532988.1"/>
    <property type="molecule type" value="Genomic_DNA"/>
</dbReference>
<dbReference type="Pfam" id="PF07992">
    <property type="entry name" value="Pyr_redox_2"/>
    <property type="match status" value="1"/>
</dbReference>
<comment type="caution">
    <text evidence="6">The sequence shown here is derived from an EMBL/GenBank/DDBJ whole genome shotgun (WGS) entry which is preliminary data.</text>
</comment>